<evidence type="ECO:0000256" key="1">
    <source>
        <dbReference type="SAM" id="MobiDB-lite"/>
    </source>
</evidence>
<dbReference type="AlphaFoldDB" id="A0A9P5PL09"/>
<evidence type="ECO:0000313" key="2">
    <source>
        <dbReference type="EMBL" id="KAF9064497.1"/>
    </source>
</evidence>
<feature type="region of interest" description="Disordered" evidence="1">
    <location>
        <begin position="142"/>
        <end position="169"/>
    </location>
</feature>
<dbReference type="OrthoDB" id="3040665at2759"/>
<gene>
    <name evidence="2" type="ORF">BDP27DRAFT_1333462</name>
</gene>
<name>A0A9P5PL09_9AGAR</name>
<accession>A0A9P5PL09</accession>
<reference evidence="2" key="1">
    <citation type="submission" date="2020-11" db="EMBL/GenBank/DDBJ databases">
        <authorList>
            <consortium name="DOE Joint Genome Institute"/>
            <person name="Ahrendt S."/>
            <person name="Riley R."/>
            <person name="Andreopoulos W."/>
            <person name="Labutti K."/>
            <person name="Pangilinan J."/>
            <person name="Ruiz-Duenas F.J."/>
            <person name="Barrasa J.M."/>
            <person name="Sanchez-Garcia M."/>
            <person name="Camarero S."/>
            <person name="Miyauchi S."/>
            <person name="Serrano A."/>
            <person name="Linde D."/>
            <person name="Babiker R."/>
            <person name="Drula E."/>
            <person name="Ayuso-Fernandez I."/>
            <person name="Pacheco R."/>
            <person name="Padilla G."/>
            <person name="Ferreira P."/>
            <person name="Barriuso J."/>
            <person name="Kellner H."/>
            <person name="Castanera R."/>
            <person name="Alfaro M."/>
            <person name="Ramirez L."/>
            <person name="Pisabarro A.G."/>
            <person name="Kuo A."/>
            <person name="Tritt A."/>
            <person name="Lipzen A."/>
            <person name="He G."/>
            <person name="Yan M."/>
            <person name="Ng V."/>
            <person name="Cullen D."/>
            <person name="Martin F."/>
            <person name="Rosso M.-N."/>
            <person name="Henrissat B."/>
            <person name="Hibbett D."/>
            <person name="Martinez A.T."/>
            <person name="Grigoriev I.V."/>
        </authorList>
    </citation>
    <scope>NUCLEOTIDE SEQUENCE</scope>
    <source>
        <strain evidence="2">AH 40177</strain>
    </source>
</reference>
<dbReference type="EMBL" id="JADNRY010000122">
    <property type="protein sequence ID" value="KAF9064497.1"/>
    <property type="molecule type" value="Genomic_DNA"/>
</dbReference>
<evidence type="ECO:0000313" key="3">
    <source>
        <dbReference type="Proteomes" id="UP000772434"/>
    </source>
</evidence>
<comment type="caution">
    <text evidence="2">The sequence shown here is derived from an EMBL/GenBank/DDBJ whole genome shotgun (WGS) entry which is preliminary data.</text>
</comment>
<dbReference type="Proteomes" id="UP000772434">
    <property type="component" value="Unassembled WGS sequence"/>
</dbReference>
<proteinExistence type="predicted"/>
<sequence length="211" mass="23754">MFDVGRMDDFVDGSSSKEQSGETTLMELLATKPLNPFSYKPWPQQYIKALRQQGILRQPCFYPGDELIINFADRRQAHLITVMYTTNNAQRSKKLHAYYEEFGLKGWTTGYVKIGGGEFISLPEETKHPVYVQATHAIQVPKMRASSSVKSKKDSDKSGSKKSIGAASAAVPSKQEVQTQILDGRVELARIVFNLVSWEEDIQKSLEKLSF</sequence>
<organism evidence="2 3">
    <name type="scientific">Rhodocollybia butyracea</name>
    <dbReference type="NCBI Taxonomy" id="206335"/>
    <lineage>
        <taxon>Eukaryota</taxon>
        <taxon>Fungi</taxon>
        <taxon>Dikarya</taxon>
        <taxon>Basidiomycota</taxon>
        <taxon>Agaricomycotina</taxon>
        <taxon>Agaricomycetes</taxon>
        <taxon>Agaricomycetidae</taxon>
        <taxon>Agaricales</taxon>
        <taxon>Marasmiineae</taxon>
        <taxon>Omphalotaceae</taxon>
        <taxon>Rhodocollybia</taxon>
    </lineage>
</organism>
<keyword evidence="3" id="KW-1185">Reference proteome</keyword>
<protein>
    <submittedName>
        <fullName evidence="2">Uncharacterized protein</fullName>
    </submittedName>
</protein>